<dbReference type="GO" id="GO:0015297">
    <property type="term" value="F:antiporter activity"/>
    <property type="evidence" value="ECO:0007669"/>
    <property type="project" value="InterPro"/>
</dbReference>
<dbReference type="AlphaFoldDB" id="A0A1R4IBU2"/>
<keyword evidence="1" id="KW-0812">Transmembrane</keyword>
<keyword evidence="1" id="KW-0472">Membrane</keyword>
<keyword evidence="5" id="KW-1185">Reference proteome</keyword>
<proteinExistence type="predicted"/>
<evidence type="ECO:0000313" key="5">
    <source>
        <dbReference type="Proteomes" id="UP000297477"/>
    </source>
</evidence>
<organism evidence="2 4">
    <name type="scientific">Micrococcus lylae</name>
    <dbReference type="NCBI Taxonomy" id="1273"/>
    <lineage>
        <taxon>Bacteria</taxon>
        <taxon>Bacillati</taxon>
        <taxon>Actinomycetota</taxon>
        <taxon>Actinomycetes</taxon>
        <taxon>Micrococcales</taxon>
        <taxon>Micrococcaceae</taxon>
        <taxon>Micrococcus</taxon>
    </lineage>
</organism>
<dbReference type="EMBL" id="FUKP01000009">
    <property type="protein sequence ID" value="SJN17315.1"/>
    <property type="molecule type" value="Genomic_DNA"/>
</dbReference>
<evidence type="ECO:0000313" key="3">
    <source>
        <dbReference type="EMBL" id="TFI00398.1"/>
    </source>
</evidence>
<evidence type="ECO:0000313" key="4">
    <source>
        <dbReference type="Proteomes" id="UP000196230"/>
    </source>
</evidence>
<dbReference type="InterPro" id="IPR005133">
    <property type="entry name" value="PhaG_MnhG_YufB"/>
</dbReference>
<dbReference type="Proteomes" id="UP000196230">
    <property type="component" value="Unassembled WGS sequence"/>
</dbReference>
<reference evidence="2 4" key="1">
    <citation type="submission" date="2017-02" db="EMBL/GenBank/DDBJ databases">
        <authorList>
            <person name="Peterson S.W."/>
        </authorList>
    </citation>
    <scope>NUCLEOTIDE SEQUENCE [LARGE SCALE GENOMIC DNA]</scope>
    <source>
        <strain evidence="2 4">2B3F</strain>
    </source>
</reference>
<dbReference type="Proteomes" id="UP000297477">
    <property type="component" value="Unassembled WGS sequence"/>
</dbReference>
<name>A0A1R4IBU2_9MICC</name>
<accession>A0A1R4IBU2</accession>
<dbReference type="OrthoDB" id="3730907at2"/>
<feature type="transmembrane region" description="Helical" evidence="1">
    <location>
        <begin position="64"/>
        <end position="86"/>
    </location>
</feature>
<dbReference type="EMBL" id="SPKT01000004">
    <property type="protein sequence ID" value="TFI00398.1"/>
    <property type="molecule type" value="Genomic_DNA"/>
</dbReference>
<evidence type="ECO:0000256" key="1">
    <source>
        <dbReference type="SAM" id="Phobius"/>
    </source>
</evidence>
<dbReference type="Pfam" id="PF03334">
    <property type="entry name" value="PhaG_MnhG_YufB"/>
    <property type="match status" value="1"/>
</dbReference>
<keyword evidence="1" id="KW-1133">Transmembrane helix</keyword>
<dbReference type="GO" id="GO:0098662">
    <property type="term" value="P:inorganic cation transmembrane transport"/>
    <property type="evidence" value="ECO:0007669"/>
    <property type="project" value="InterPro"/>
</dbReference>
<feature type="transmembrane region" description="Helical" evidence="1">
    <location>
        <begin position="6"/>
        <end position="27"/>
    </location>
</feature>
<reference evidence="3 5" key="2">
    <citation type="submission" date="2019-03" db="EMBL/GenBank/DDBJ databases">
        <title>Reclassification of Micrococcus aloeverae and Micrococcus yunnanensis as later heterotypic synonyms of Micrococcus luteus.</title>
        <authorList>
            <person name="Huang C.-H."/>
        </authorList>
    </citation>
    <scope>NUCLEOTIDE SEQUENCE [LARGE SCALE GENOMIC DNA]</scope>
    <source>
        <strain evidence="3 5">BCRC 12151</strain>
    </source>
</reference>
<protein>
    <submittedName>
        <fullName evidence="3">Cation:proton antiporter</fullName>
    </submittedName>
    <submittedName>
        <fullName evidence="2">Na(+) H(+) antiporter subunit G</fullName>
    </submittedName>
</protein>
<feature type="transmembrane region" description="Helical" evidence="1">
    <location>
        <begin position="39"/>
        <end position="58"/>
    </location>
</feature>
<dbReference type="RefSeq" id="WP_067189321.1">
    <property type="nucleotide sequence ID" value="NZ_CP126965.1"/>
</dbReference>
<sequence length="119" mass="12480">MIVLALFGILCMVGGAVLVLLSAVSMLRARDGLQMMNVFSPATGMGLPLICFGVFLCLTARDGFALWSLVLFLLTAISLVIVSSLASNVLARGIYRSGAHVDEATVPQDLAQDPGPTAR</sequence>
<evidence type="ECO:0000313" key="2">
    <source>
        <dbReference type="EMBL" id="SJN17315.1"/>
    </source>
</evidence>
<gene>
    <name evidence="3" type="ORF">E4A49_03185</name>
    <name evidence="2" type="ORF">FM125_01400</name>
</gene>